<accession>A0A1V0S8W9</accession>
<protein>
    <submittedName>
        <fullName evidence="1">Uncharacterized protein</fullName>
    </submittedName>
</protein>
<organism evidence="1">
    <name type="scientific">Catovirus CTV1</name>
    <dbReference type="NCBI Taxonomy" id="1977631"/>
    <lineage>
        <taxon>Viruses</taxon>
        <taxon>Varidnaviria</taxon>
        <taxon>Bamfordvirae</taxon>
        <taxon>Nucleocytoviricota</taxon>
        <taxon>Megaviricetes</taxon>
        <taxon>Imitervirales</taxon>
        <taxon>Mimiviridae</taxon>
        <taxon>Klosneuvirinae</taxon>
        <taxon>Catovirus</taxon>
    </lineage>
</organism>
<sequence>MKRESELFSHKSGKYVEEIKSPVKGRIVEILHIEGTEECCKE</sequence>
<proteinExistence type="predicted"/>
<reference evidence="1" key="1">
    <citation type="journal article" date="2017" name="Science">
        <title>Giant viruses with an expanded complement of translation system components.</title>
        <authorList>
            <person name="Schulz F."/>
            <person name="Yutin N."/>
            <person name="Ivanova N.N."/>
            <person name="Ortega D.R."/>
            <person name="Lee T.K."/>
            <person name="Vierheilig J."/>
            <person name="Daims H."/>
            <person name="Horn M."/>
            <person name="Wagner M."/>
            <person name="Jensen G.J."/>
            <person name="Kyrpides N.C."/>
            <person name="Koonin E.V."/>
            <person name="Woyke T."/>
        </authorList>
    </citation>
    <scope>NUCLEOTIDE SEQUENCE</scope>
    <source>
        <strain evidence="1">CTV1</strain>
    </source>
</reference>
<name>A0A1V0S8W9_9VIRU</name>
<evidence type="ECO:0000313" key="1">
    <source>
        <dbReference type="EMBL" id="ARF08146.1"/>
    </source>
</evidence>
<gene>
    <name evidence="1" type="ORF">Catovirus_1_196</name>
</gene>
<dbReference type="EMBL" id="KY684083">
    <property type="protein sequence ID" value="ARF08146.1"/>
    <property type="molecule type" value="Genomic_DNA"/>
</dbReference>